<dbReference type="AlphaFoldDB" id="A0A6G9Z116"/>
<dbReference type="RefSeq" id="WP_167486229.1">
    <property type="nucleotide sequence ID" value="NZ_CP046173.1"/>
</dbReference>
<name>A0A6G9Z116_9NOCA</name>
<dbReference type="SUPFAM" id="SSF117987">
    <property type="entry name" value="CRISPR-associated protein"/>
    <property type="match status" value="2"/>
</dbReference>
<proteinExistence type="predicted"/>
<reference evidence="1 2" key="1">
    <citation type="journal article" date="2019" name="ACS Chem. Biol.">
        <title>Identification and Mobilization of a Cryptic Antibiotic Biosynthesis Gene Locus from a Human-Pathogenic Nocardia Isolate.</title>
        <authorList>
            <person name="Herisse M."/>
            <person name="Ishida K."/>
            <person name="Porter J.L."/>
            <person name="Howden B."/>
            <person name="Hertweck C."/>
            <person name="Stinear T.P."/>
            <person name="Pidot S.J."/>
        </authorList>
    </citation>
    <scope>NUCLEOTIDE SEQUENCE [LARGE SCALE GENOMIC DNA]</scope>
    <source>
        <strain evidence="1 2">AUSMDU00012715</strain>
    </source>
</reference>
<sequence>MYLSKVPLNPARRDTGKFLSSPQVIHGAVMKSFPPDALERHTGDGRVLWRVDQSGHAINLYVVSPVEPDFTHIVEQTGWPTTTAWATRKYHELLDKLATGQRWHFRLTANPVGSHPNPNGAATKTRGKLKGLNAQQQTEWLRRKAAEYGFALPDCGPADGREDDVAIVNRQAIVFRRGPATVSLSTVTFEGTLTVTDPAPLRSALINGIGRAKGYGCGLLTLAPAR</sequence>
<dbReference type="EMBL" id="CP046173">
    <property type="protein sequence ID" value="QIS18916.1"/>
    <property type="molecule type" value="Genomic_DNA"/>
</dbReference>
<dbReference type="Gene3D" id="3.30.70.1210">
    <property type="entry name" value="Crispr-associated protein, domain 2"/>
    <property type="match status" value="1"/>
</dbReference>
<evidence type="ECO:0000313" key="2">
    <source>
        <dbReference type="Proteomes" id="UP000500953"/>
    </source>
</evidence>
<organism evidence="1 2">
    <name type="scientific">Nocardia terpenica</name>
    <dbReference type="NCBI Taxonomy" id="455432"/>
    <lineage>
        <taxon>Bacteria</taxon>
        <taxon>Bacillati</taxon>
        <taxon>Actinomycetota</taxon>
        <taxon>Actinomycetes</taxon>
        <taxon>Mycobacteriales</taxon>
        <taxon>Nocardiaceae</taxon>
        <taxon>Nocardia</taxon>
    </lineage>
</organism>
<accession>A0A6G9Z116</accession>
<dbReference type="NCBIfam" id="TIGR01907">
    <property type="entry name" value="casE_Cse3"/>
    <property type="match status" value="1"/>
</dbReference>
<dbReference type="CDD" id="cd09727">
    <property type="entry name" value="Cas6_I-E"/>
    <property type="match status" value="1"/>
</dbReference>
<gene>
    <name evidence="1" type="primary">cas6e</name>
    <name evidence="1" type="ORF">F6W96_12030</name>
</gene>
<dbReference type="SMART" id="SM01101">
    <property type="entry name" value="CRISPR_assoc"/>
    <property type="match status" value="1"/>
</dbReference>
<dbReference type="Pfam" id="PF08798">
    <property type="entry name" value="CRISPR_assoc"/>
    <property type="match status" value="1"/>
</dbReference>
<dbReference type="Proteomes" id="UP000500953">
    <property type="component" value="Chromosome"/>
</dbReference>
<dbReference type="Gene3D" id="3.30.70.1200">
    <property type="entry name" value="Crispr-associated protein, domain 1"/>
    <property type="match status" value="1"/>
</dbReference>
<dbReference type="InterPro" id="IPR010179">
    <property type="entry name" value="CRISPR-assoc_prot_Cse3"/>
</dbReference>
<evidence type="ECO:0000313" key="1">
    <source>
        <dbReference type="EMBL" id="QIS18916.1"/>
    </source>
</evidence>
<protein>
    <submittedName>
        <fullName evidence="1">Type I-E CRISPR-associated protein Cas6/Cse3/CasE</fullName>
    </submittedName>
</protein>